<dbReference type="InterPro" id="IPR008979">
    <property type="entry name" value="Galactose-bd-like_sf"/>
</dbReference>
<dbReference type="CDD" id="cd04081">
    <property type="entry name" value="CBM35_galactosidase-like"/>
    <property type="match status" value="1"/>
</dbReference>
<proteinExistence type="inferred from homology"/>
<dbReference type="CDD" id="cd18821">
    <property type="entry name" value="GH43_Pc3Gal43A-like"/>
    <property type="match status" value="1"/>
</dbReference>
<comment type="caution">
    <text evidence="6">The sequence shown here is derived from an EMBL/GenBank/DDBJ whole genome shotgun (WGS) entry which is preliminary data.</text>
</comment>
<gene>
    <name evidence="6" type="ORF">PIIN_06681</name>
</gene>
<dbReference type="PANTHER" id="PTHR22925">
    <property type="entry name" value="GLYCOSYL HYDROLASE 43 FAMILY MEMBER"/>
    <property type="match status" value="1"/>
</dbReference>
<dbReference type="InterPro" id="IPR023296">
    <property type="entry name" value="Glyco_hydro_beta-prop_sf"/>
</dbReference>
<dbReference type="InParanoid" id="G4TN50"/>
<dbReference type="STRING" id="1109443.G4TN50"/>
<dbReference type="AlphaFoldDB" id="G4TN50"/>
<evidence type="ECO:0000313" key="6">
    <source>
        <dbReference type="EMBL" id="CCA72743.1"/>
    </source>
</evidence>
<dbReference type="HOGENOM" id="CLU_016116_1_1_1"/>
<dbReference type="SUPFAM" id="SSF49785">
    <property type="entry name" value="Galactose-binding domain-like"/>
    <property type="match status" value="1"/>
</dbReference>
<organism evidence="6 7">
    <name type="scientific">Serendipita indica (strain DSM 11827)</name>
    <name type="common">Root endophyte fungus</name>
    <name type="synonym">Piriformospora indica</name>
    <dbReference type="NCBI Taxonomy" id="1109443"/>
    <lineage>
        <taxon>Eukaryota</taxon>
        <taxon>Fungi</taxon>
        <taxon>Dikarya</taxon>
        <taxon>Basidiomycota</taxon>
        <taxon>Agaricomycotina</taxon>
        <taxon>Agaricomycetes</taxon>
        <taxon>Sebacinales</taxon>
        <taxon>Serendipitaceae</taxon>
        <taxon>Serendipita</taxon>
    </lineage>
</organism>
<evidence type="ECO:0000256" key="4">
    <source>
        <dbReference type="RuleBase" id="RU361187"/>
    </source>
</evidence>
<dbReference type="GO" id="GO:0030246">
    <property type="term" value="F:carbohydrate binding"/>
    <property type="evidence" value="ECO:0007669"/>
    <property type="project" value="InterPro"/>
</dbReference>
<dbReference type="SUPFAM" id="SSF75005">
    <property type="entry name" value="Arabinanase/levansucrase/invertase"/>
    <property type="match status" value="1"/>
</dbReference>
<dbReference type="PANTHER" id="PTHR22925:SF3">
    <property type="entry name" value="GLYCOSYL HYDROLASE FAMILY PROTEIN 43"/>
    <property type="match status" value="1"/>
</dbReference>
<dbReference type="GO" id="GO:0005975">
    <property type="term" value="P:carbohydrate metabolic process"/>
    <property type="evidence" value="ECO:0007669"/>
    <property type="project" value="InterPro"/>
</dbReference>
<sequence length="366" mass="39239">MLLKIGSGDLGPNRVVERPKVIQNSSGKWVMWMHIDDSSYGEAKVGVATSDSICGTYSYQRSFQPFGRQSRDMGLFKDTDGSGYLLTEDRQSGLRIIKLTSDFMNVASDTYLFPSRYEAPAMIKVNGRYFMFASQLTGWDTNDNKYTTSTSLTGGWSSWANFAPAGERTYDSQTTFILQVGSNYMYMGDRWFSSNLMRSSYIWLPLTINGSSASITWYINWIIDPSSGSARVGPSETSYEGEAASMSGGAKSVSCSGCSGSSAAGYIGATSGSGGTIRWSSVSSTASTLTTLRFKHQNGDAKQRFAVVTVNGQSQTVAFLPSTDGNTPASSAVTVSLNSGSSNVITVSGTGSGWGPDIDRVMVPVS</sequence>
<dbReference type="InterPro" id="IPR005084">
    <property type="entry name" value="CBM6"/>
</dbReference>
<dbReference type="eggNOG" id="ENOG502QW2A">
    <property type="taxonomic scope" value="Eukaryota"/>
</dbReference>
<dbReference type="OrthoDB" id="9970295at2759"/>
<feature type="domain" description="CBM6" evidence="5">
    <location>
        <begin position="237"/>
        <end position="364"/>
    </location>
</feature>
<dbReference type="GO" id="GO:0004553">
    <property type="term" value="F:hydrolase activity, hydrolyzing O-glycosyl compounds"/>
    <property type="evidence" value="ECO:0007669"/>
    <property type="project" value="InterPro"/>
</dbReference>
<evidence type="ECO:0000259" key="5">
    <source>
        <dbReference type="PROSITE" id="PS51175"/>
    </source>
</evidence>
<name>G4TN50_SERID</name>
<protein>
    <submittedName>
        <fullName evidence="6">Related to glycosyl hydrolase family 43 protein-Neosartorya fischeri</fullName>
    </submittedName>
</protein>
<keyword evidence="3 4" id="KW-0326">Glycosidase</keyword>
<dbReference type="Gene3D" id="2.60.120.260">
    <property type="entry name" value="Galactose-binding domain-like"/>
    <property type="match status" value="1"/>
</dbReference>
<evidence type="ECO:0000313" key="7">
    <source>
        <dbReference type="Proteomes" id="UP000007148"/>
    </source>
</evidence>
<dbReference type="Proteomes" id="UP000007148">
    <property type="component" value="Unassembled WGS sequence"/>
</dbReference>
<dbReference type="Gene3D" id="2.115.10.20">
    <property type="entry name" value="Glycosyl hydrolase domain, family 43"/>
    <property type="match status" value="1"/>
</dbReference>
<dbReference type="OMA" id="YASQTTF"/>
<keyword evidence="7" id="KW-1185">Reference proteome</keyword>
<comment type="similarity">
    <text evidence="1 4">Belongs to the glycosyl hydrolase 43 family.</text>
</comment>
<reference evidence="6 7" key="1">
    <citation type="journal article" date="2011" name="PLoS Pathog.">
        <title>Endophytic Life Strategies Decoded by Genome and Transcriptome Analyses of the Mutualistic Root Symbiont Piriformospora indica.</title>
        <authorList>
            <person name="Zuccaro A."/>
            <person name="Lahrmann U."/>
            <person name="Guldener U."/>
            <person name="Langen G."/>
            <person name="Pfiffi S."/>
            <person name="Biedenkopf D."/>
            <person name="Wong P."/>
            <person name="Samans B."/>
            <person name="Grimm C."/>
            <person name="Basiewicz M."/>
            <person name="Murat C."/>
            <person name="Martin F."/>
            <person name="Kogel K.H."/>
        </authorList>
    </citation>
    <scope>NUCLEOTIDE SEQUENCE [LARGE SCALE GENOMIC DNA]</scope>
    <source>
        <strain evidence="6 7">DSM 11827</strain>
    </source>
</reference>
<dbReference type="EMBL" id="CAFZ01000181">
    <property type="protein sequence ID" value="CCA72743.1"/>
    <property type="molecule type" value="Genomic_DNA"/>
</dbReference>
<dbReference type="Pfam" id="PF04616">
    <property type="entry name" value="Glyco_hydro_43"/>
    <property type="match status" value="1"/>
</dbReference>
<evidence type="ECO:0000256" key="3">
    <source>
        <dbReference type="ARBA" id="ARBA00023295"/>
    </source>
</evidence>
<accession>G4TN50</accession>
<evidence type="ECO:0000256" key="1">
    <source>
        <dbReference type="ARBA" id="ARBA00009865"/>
    </source>
</evidence>
<dbReference type="PROSITE" id="PS51175">
    <property type="entry name" value="CBM6"/>
    <property type="match status" value="1"/>
</dbReference>
<dbReference type="InterPro" id="IPR006710">
    <property type="entry name" value="Glyco_hydro_43"/>
</dbReference>
<evidence type="ECO:0000256" key="2">
    <source>
        <dbReference type="ARBA" id="ARBA00022801"/>
    </source>
</evidence>
<keyword evidence="2 4" id="KW-0378">Hydrolase</keyword>